<dbReference type="Proteomes" id="UP000007813">
    <property type="component" value="Unassembled WGS sequence"/>
</dbReference>
<dbReference type="EMBL" id="ALJD01000014">
    <property type="protein sequence ID" value="EJN57332.1"/>
    <property type="molecule type" value="Genomic_DNA"/>
</dbReference>
<dbReference type="AlphaFoldDB" id="J3ETA8"/>
<dbReference type="RefSeq" id="WP_009367744.1">
    <property type="nucleotide sequence ID" value="NZ_ALJD01000014.1"/>
</dbReference>
<gene>
    <name evidence="1" type="ORF">HSB1_42950</name>
</gene>
<reference evidence="1 2" key="1">
    <citation type="journal article" date="2012" name="J. Bacteriol.">
        <title>Draft Genome Sequence of the Extremely Halophilic Archaeon Halogranum salarium B-1T.</title>
        <authorList>
            <person name="Kim K.K."/>
            <person name="Lee K.C."/>
            <person name="Lee J.S."/>
        </authorList>
    </citation>
    <scope>NUCLEOTIDE SEQUENCE [LARGE SCALE GENOMIC DNA]</scope>
    <source>
        <strain evidence="1 2">B-1</strain>
    </source>
</reference>
<protein>
    <submittedName>
        <fullName evidence="1">Uncharacterized protein</fullName>
    </submittedName>
</protein>
<accession>J3ETA8</accession>
<evidence type="ECO:0000313" key="1">
    <source>
        <dbReference type="EMBL" id="EJN57332.1"/>
    </source>
</evidence>
<sequence>MSKIQFNNGVEADIEEDMIYINVRNNSVQLSPENLERMMEEYLRERRQNRE</sequence>
<proteinExistence type="predicted"/>
<comment type="caution">
    <text evidence="1">The sequence shown here is derived from an EMBL/GenBank/DDBJ whole genome shotgun (WGS) entry which is preliminary data.</text>
</comment>
<organism evidence="1 2">
    <name type="scientific">Halogranum salarium B-1</name>
    <dbReference type="NCBI Taxonomy" id="1210908"/>
    <lineage>
        <taxon>Archaea</taxon>
        <taxon>Methanobacteriati</taxon>
        <taxon>Methanobacteriota</taxon>
        <taxon>Stenosarchaea group</taxon>
        <taxon>Halobacteria</taxon>
        <taxon>Halobacteriales</taxon>
        <taxon>Haloferacaceae</taxon>
    </lineage>
</organism>
<name>J3ETA8_9EURY</name>
<evidence type="ECO:0000313" key="2">
    <source>
        <dbReference type="Proteomes" id="UP000007813"/>
    </source>
</evidence>